<evidence type="ECO:0000256" key="3">
    <source>
        <dbReference type="ARBA" id="ARBA00022475"/>
    </source>
</evidence>
<dbReference type="Pfam" id="PF00060">
    <property type="entry name" value="Lig_chan"/>
    <property type="match status" value="1"/>
</dbReference>
<protein>
    <submittedName>
        <fullName evidence="11">Ligand-gated ion channel</fullName>
    </submittedName>
</protein>
<dbReference type="Gene3D" id="3.40.190.10">
    <property type="entry name" value="Periplasmic binding protein-like II"/>
    <property type="match status" value="1"/>
</dbReference>
<evidence type="ECO:0000256" key="2">
    <source>
        <dbReference type="ARBA" id="ARBA00008685"/>
    </source>
</evidence>
<organism evidence="11 12">
    <name type="scientific">Popillia japonica</name>
    <name type="common">Japanese beetle</name>
    <dbReference type="NCBI Taxonomy" id="7064"/>
    <lineage>
        <taxon>Eukaryota</taxon>
        <taxon>Metazoa</taxon>
        <taxon>Ecdysozoa</taxon>
        <taxon>Arthropoda</taxon>
        <taxon>Hexapoda</taxon>
        <taxon>Insecta</taxon>
        <taxon>Pterygota</taxon>
        <taxon>Neoptera</taxon>
        <taxon>Endopterygota</taxon>
        <taxon>Coleoptera</taxon>
        <taxon>Polyphaga</taxon>
        <taxon>Scarabaeiformia</taxon>
        <taxon>Scarabaeidae</taxon>
        <taxon>Rutelinae</taxon>
        <taxon>Popillia</taxon>
    </lineage>
</organism>
<keyword evidence="8" id="KW-0325">Glycoprotein</keyword>
<dbReference type="InterPro" id="IPR052192">
    <property type="entry name" value="Insect_Ionotropic_Sensory_Rcpt"/>
</dbReference>
<dbReference type="GO" id="GO:0050906">
    <property type="term" value="P:detection of stimulus involved in sensory perception"/>
    <property type="evidence" value="ECO:0007669"/>
    <property type="project" value="UniProtKB-ARBA"/>
</dbReference>
<dbReference type="AlphaFoldDB" id="A0AAW1KH47"/>
<comment type="caution">
    <text evidence="11">The sequence shown here is derived from an EMBL/GenBank/DDBJ whole genome shotgun (WGS) entry which is preliminary data.</text>
</comment>
<dbReference type="InterPro" id="IPR001320">
    <property type="entry name" value="Iontro_rcpt_C"/>
</dbReference>
<keyword evidence="12" id="KW-1185">Reference proteome</keyword>
<reference evidence="11 12" key="1">
    <citation type="journal article" date="2024" name="BMC Genomics">
        <title>De novo assembly and annotation of Popillia japonica's genome with initial clues to its potential as an invasive pest.</title>
        <authorList>
            <person name="Cucini C."/>
            <person name="Boschi S."/>
            <person name="Funari R."/>
            <person name="Cardaioli E."/>
            <person name="Iannotti N."/>
            <person name="Marturano G."/>
            <person name="Paoli F."/>
            <person name="Bruttini M."/>
            <person name="Carapelli A."/>
            <person name="Frati F."/>
            <person name="Nardi F."/>
        </authorList>
    </citation>
    <scope>NUCLEOTIDE SEQUENCE [LARGE SCALE GENOMIC DNA]</scope>
    <source>
        <strain evidence="11">DMR45628</strain>
    </source>
</reference>
<dbReference type="SUPFAM" id="SSF53850">
    <property type="entry name" value="Periplasmic binding protein-like II"/>
    <property type="match status" value="1"/>
</dbReference>
<feature type="transmembrane region" description="Helical" evidence="9">
    <location>
        <begin position="429"/>
        <end position="454"/>
    </location>
</feature>
<gene>
    <name evidence="11" type="ORF">QE152_g22972</name>
</gene>
<dbReference type="GO" id="GO:0015276">
    <property type="term" value="F:ligand-gated monoatomic ion channel activity"/>
    <property type="evidence" value="ECO:0007669"/>
    <property type="project" value="InterPro"/>
</dbReference>
<dbReference type="PANTHER" id="PTHR42643:SF24">
    <property type="entry name" value="IONOTROPIC RECEPTOR 60A"/>
    <property type="match status" value="1"/>
</dbReference>
<feature type="transmembrane region" description="Helical" evidence="9">
    <location>
        <begin position="629"/>
        <end position="653"/>
    </location>
</feature>
<sequence length="733" mass="83687">MRLRSAIITVFTISTAMGGLEKRALQKAHERSRIDKLMDKFLPREDYDKTTSLAELFIQIYHDYLLECVPIILYDDKIDLYHPFLDIVFQRMNSSFVHSMVAENRDANLGGNSTYTPDKHCFNYVLLVDDIFNAKYLIGKQSMSKIVLITKSSQWRVNEFLTGDFARTLVNLLVIAPSTSPSITETDICYILYTHDLFVDGLGSSVPKVLTSWRNGALTRRNVDLFASKMKNGFSGHRFITSVAHEPPYVIRREYDENDVLIWDGIEIRLLKLLSQLYNFTIDIKLFKDETIKSPADKVIDNIRDGVVNVGLAGLYLTADRLTVGDLSYPHSYDCAAFISLTSTALPRYRAIMGPFNWRVWLCLTVVYIMVIFPLALADKLTIKHLLRNPEEIENMFWYVFGTFTNCFTFGKNTWTKSKKLTPRVLIGFYWLFTTIITACYTGSIIAFITLPLYPRTVDTVAQLLAGRFQIGTLDKGGWEYWFQNVTDTQSQKLLKYMEFLPDIESGLKNITKAFFWPYAFLGSRARLNYIVQTNFTTTNKRSLFHISTECFAPFGVGIIFAKNSIYKNTIDKGISQLRQAGFITKFENDIRWDYMRSPTGKLLQASGSSLKTLAVEDRSLALDDTQGMFLLLGAGFLLGFFALMSETLGGCFKCFKRRRRNSSASSISSNPRLYSVPTPRESIDSIQLNHTLLGEFAGEKMKTNMTDKYNFEKIFGEDINCSRIADRVNVAR</sequence>
<evidence type="ECO:0000256" key="6">
    <source>
        <dbReference type="ARBA" id="ARBA00023136"/>
    </source>
</evidence>
<evidence type="ECO:0000256" key="9">
    <source>
        <dbReference type="SAM" id="Phobius"/>
    </source>
</evidence>
<feature type="transmembrane region" description="Helical" evidence="9">
    <location>
        <begin position="358"/>
        <end position="378"/>
    </location>
</feature>
<keyword evidence="3" id="KW-1003">Cell membrane</keyword>
<comment type="similarity">
    <text evidence="2">Belongs to the glutamate-gated ion channel (TC 1.A.10.1) family.</text>
</comment>
<dbReference type="GO" id="GO:0005886">
    <property type="term" value="C:plasma membrane"/>
    <property type="evidence" value="ECO:0007669"/>
    <property type="project" value="UniProtKB-SubCell"/>
</dbReference>
<evidence type="ECO:0000256" key="5">
    <source>
        <dbReference type="ARBA" id="ARBA00022989"/>
    </source>
</evidence>
<evidence type="ECO:0000313" key="11">
    <source>
        <dbReference type="EMBL" id="KAK9718970.1"/>
    </source>
</evidence>
<comment type="subcellular location">
    <subcellularLocation>
        <location evidence="1">Cell membrane</location>
        <topology evidence="1">Multi-pass membrane protein</topology>
    </subcellularLocation>
</comment>
<evidence type="ECO:0000256" key="8">
    <source>
        <dbReference type="ARBA" id="ARBA00023180"/>
    </source>
</evidence>
<evidence type="ECO:0000313" key="12">
    <source>
        <dbReference type="Proteomes" id="UP001458880"/>
    </source>
</evidence>
<evidence type="ECO:0000256" key="1">
    <source>
        <dbReference type="ARBA" id="ARBA00004651"/>
    </source>
</evidence>
<evidence type="ECO:0000256" key="4">
    <source>
        <dbReference type="ARBA" id="ARBA00022692"/>
    </source>
</evidence>
<accession>A0AAW1KH47</accession>
<feature type="domain" description="Ionotropic glutamate receptor C-terminal" evidence="10">
    <location>
        <begin position="358"/>
        <end position="637"/>
    </location>
</feature>
<dbReference type="EMBL" id="JASPKY010000224">
    <property type="protein sequence ID" value="KAK9718970.1"/>
    <property type="molecule type" value="Genomic_DNA"/>
</dbReference>
<keyword evidence="4 9" id="KW-0812">Transmembrane</keyword>
<evidence type="ECO:0000256" key="7">
    <source>
        <dbReference type="ARBA" id="ARBA00023170"/>
    </source>
</evidence>
<keyword evidence="5 9" id="KW-1133">Transmembrane helix</keyword>
<evidence type="ECO:0000259" key="10">
    <source>
        <dbReference type="Pfam" id="PF00060"/>
    </source>
</evidence>
<dbReference type="Proteomes" id="UP001458880">
    <property type="component" value="Unassembled WGS sequence"/>
</dbReference>
<keyword evidence="6 9" id="KW-0472">Membrane</keyword>
<name>A0AAW1KH47_POPJA</name>
<keyword evidence="7" id="KW-0675">Receptor</keyword>
<dbReference type="PANTHER" id="PTHR42643">
    <property type="entry name" value="IONOTROPIC RECEPTOR 20A-RELATED"/>
    <property type="match status" value="1"/>
</dbReference>
<dbReference type="Gene3D" id="1.10.287.70">
    <property type="match status" value="1"/>
</dbReference>
<proteinExistence type="inferred from homology"/>